<dbReference type="EC" id="5.3.4.1" evidence="4"/>
<feature type="domain" description="Thioredoxin" evidence="8">
    <location>
        <begin position="79"/>
        <end position="215"/>
    </location>
</feature>
<comment type="catalytic activity">
    <reaction evidence="1">
        <text>Catalyzes the rearrangement of -S-S- bonds in proteins.</text>
        <dbReference type="EC" id="5.3.4.1"/>
    </reaction>
</comment>
<dbReference type="PANTHER" id="PTHR18929">
    <property type="entry name" value="PROTEIN DISULFIDE ISOMERASE"/>
    <property type="match status" value="1"/>
</dbReference>
<dbReference type="CDD" id="cd02995">
    <property type="entry name" value="PDI_a_PDI_a'_C"/>
    <property type="match status" value="1"/>
</dbReference>
<keyword evidence="7" id="KW-0676">Redox-active center</keyword>
<dbReference type="GO" id="GO:0003756">
    <property type="term" value="F:protein disulfide isomerase activity"/>
    <property type="evidence" value="ECO:0007669"/>
    <property type="project" value="UniProtKB-EC"/>
</dbReference>
<keyword evidence="5" id="KW-0256">Endoplasmic reticulum</keyword>
<evidence type="ECO:0000313" key="9">
    <source>
        <dbReference type="Proteomes" id="UP000887565"/>
    </source>
</evidence>
<dbReference type="InterPro" id="IPR017937">
    <property type="entry name" value="Thioredoxin_CS"/>
</dbReference>
<evidence type="ECO:0000256" key="5">
    <source>
        <dbReference type="ARBA" id="ARBA00022824"/>
    </source>
</evidence>
<keyword evidence="9" id="KW-1185">Reference proteome</keyword>
<sequence>TNYYRNRVLKVAKEFRRKVHFAISNKDDFYNEIKEYGLEAQYDKRLDTPMVAAQGVYGEKYRMDEEFSVENLKLFAENLLAGKLINYMKSEPIPARNDGPVKILVANNFKDVVDGKDSLIEIYAPWCGHCKALEPTFQKLGEKMKDEDIVIAKIDGTANDLPPGFSSQGFPTIYFKPKNGPPMMYQHGRELENFVNFLAHVSTDELKGWTREGKKRKKSKKEL</sequence>
<evidence type="ECO:0000259" key="8">
    <source>
        <dbReference type="PROSITE" id="PS51352"/>
    </source>
</evidence>
<dbReference type="InterPro" id="IPR013766">
    <property type="entry name" value="Thioredoxin_domain"/>
</dbReference>
<dbReference type="PANTHER" id="PTHR18929:SF132">
    <property type="entry name" value="PROTEIN DISULFIDE-ISOMERASE A3"/>
    <property type="match status" value="1"/>
</dbReference>
<organism evidence="9 10">
    <name type="scientific">Romanomermis culicivorax</name>
    <name type="common">Nematode worm</name>
    <dbReference type="NCBI Taxonomy" id="13658"/>
    <lineage>
        <taxon>Eukaryota</taxon>
        <taxon>Metazoa</taxon>
        <taxon>Ecdysozoa</taxon>
        <taxon>Nematoda</taxon>
        <taxon>Enoplea</taxon>
        <taxon>Dorylaimia</taxon>
        <taxon>Mermithida</taxon>
        <taxon>Mermithoidea</taxon>
        <taxon>Mermithidae</taxon>
        <taxon>Romanomermis</taxon>
    </lineage>
</organism>
<dbReference type="Proteomes" id="UP000887565">
    <property type="component" value="Unplaced"/>
</dbReference>
<dbReference type="Gene3D" id="3.40.30.10">
    <property type="entry name" value="Glutaredoxin"/>
    <property type="match status" value="2"/>
</dbReference>
<keyword evidence="6" id="KW-0413">Isomerase</keyword>
<reference evidence="10" key="1">
    <citation type="submission" date="2022-11" db="UniProtKB">
        <authorList>
            <consortium name="WormBaseParasite"/>
        </authorList>
    </citation>
    <scope>IDENTIFICATION</scope>
</reference>
<evidence type="ECO:0000256" key="3">
    <source>
        <dbReference type="ARBA" id="ARBA00006347"/>
    </source>
</evidence>
<evidence type="ECO:0000256" key="6">
    <source>
        <dbReference type="ARBA" id="ARBA00023235"/>
    </source>
</evidence>
<comment type="similarity">
    <text evidence="3">Belongs to the protein disulfide isomerase family.</text>
</comment>
<proteinExistence type="inferred from homology"/>
<dbReference type="GO" id="GO:0034976">
    <property type="term" value="P:response to endoplasmic reticulum stress"/>
    <property type="evidence" value="ECO:0007669"/>
    <property type="project" value="TreeGrafter"/>
</dbReference>
<evidence type="ECO:0000313" key="10">
    <source>
        <dbReference type="WBParaSite" id="nRc.2.0.1.t17107-RA"/>
    </source>
</evidence>
<dbReference type="Pfam" id="PF00085">
    <property type="entry name" value="Thioredoxin"/>
    <property type="match status" value="1"/>
</dbReference>
<dbReference type="InterPro" id="IPR036249">
    <property type="entry name" value="Thioredoxin-like_sf"/>
</dbReference>
<dbReference type="GO" id="GO:0005788">
    <property type="term" value="C:endoplasmic reticulum lumen"/>
    <property type="evidence" value="ECO:0007669"/>
    <property type="project" value="UniProtKB-SubCell"/>
</dbReference>
<accession>A0A915ISU3</accession>
<evidence type="ECO:0000256" key="2">
    <source>
        <dbReference type="ARBA" id="ARBA00004319"/>
    </source>
</evidence>
<dbReference type="GO" id="GO:0006457">
    <property type="term" value="P:protein folding"/>
    <property type="evidence" value="ECO:0007669"/>
    <property type="project" value="TreeGrafter"/>
</dbReference>
<dbReference type="PROSITE" id="PS51352">
    <property type="entry name" value="THIOREDOXIN_2"/>
    <property type="match status" value="1"/>
</dbReference>
<evidence type="ECO:0000256" key="7">
    <source>
        <dbReference type="ARBA" id="ARBA00023284"/>
    </source>
</evidence>
<dbReference type="AlphaFoldDB" id="A0A915ISU3"/>
<dbReference type="PROSITE" id="PS00194">
    <property type="entry name" value="THIOREDOXIN_1"/>
    <property type="match status" value="1"/>
</dbReference>
<dbReference type="WBParaSite" id="nRc.2.0.1.t17107-RA">
    <property type="protein sequence ID" value="nRc.2.0.1.t17107-RA"/>
    <property type="gene ID" value="nRc.2.0.1.g17107"/>
</dbReference>
<evidence type="ECO:0000256" key="4">
    <source>
        <dbReference type="ARBA" id="ARBA00012723"/>
    </source>
</evidence>
<comment type="subcellular location">
    <subcellularLocation>
        <location evidence="2">Endoplasmic reticulum lumen</location>
    </subcellularLocation>
</comment>
<evidence type="ECO:0000256" key="1">
    <source>
        <dbReference type="ARBA" id="ARBA00001182"/>
    </source>
</evidence>
<protein>
    <recommendedName>
        <fullName evidence="4">protein disulfide-isomerase</fullName>
        <ecNumber evidence="4">5.3.4.1</ecNumber>
    </recommendedName>
</protein>
<dbReference type="SUPFAM" id="SSF52833">
    <property type="entry name" value="Thioredoxin-like"/>
    <property type="match status" value="2"/>
</dbReference>
<name>A0A915ISU3_ROMCU</name>
<dbReference type="OMA" id="CDATAND"/>
<dbReference type="Pfam" id="PF13848">
    <property type="entry name" value="Thioredoxin_6"/>
    <property type="match status" value="1"/>
</dbReference>